<dbReference type="Pfam" id="PF08592">
    <property type="entry name" value="Anthrone_oxy"/>
    <property type="match status" value="1"/>
</dbReference>
<dbReference type="AlphaFoldDB" id="A0A7X5UNP3"/>
<evidence type="ECO:0000313" key="3">
    <source>
        <dbReference type="Proteomes" id="UP000545493"/>
    </source>
</evidence>
<name>A0A7X5UNP3_9PSEU</name>
<dbReference type="EMBL" id="JAAOYM010000001">
    <property type="protein sequence ID" value="NIJ11355.1"/>
    <property type="molecule type" value="Genomic_DNA"/>
</dbReference>
<keyword evidence="1" id="KW-1133">Transmembrane helix</keyword>
<evidence type="ECO:0000256" key="1">
    <source>
        <dbReference type="SAM" id="Phobius"/>
    </source>
</evidence>
<feature type="transmembrane region" description="Helical" evidence="1">
    <location>
        <begin position="6"/>
        <end position="32"/>
    </location>
</feature>
<keyword evidence="1" id="KW-0812">Transmembrane</keyword>
<accession>A0A7X5UNP3</accession>
<keyword evidence="1" id="KW-0472">Membrane</keyword>
<evidence type="ECO:0000313" key="2">
    <source>
        <dbReference type="EMBL" id="NIJ11355.1"/>
    </source>
</evidence>
<organism evidence="2 3">
    <name type="scientific">Saccharomonospora amisosensis</name>
    <dbReference type="NCBI Taxonomy" id="1128677"/>
    <lineage>
        <taxon>Bacteria</taxon>
        <taxon>Bacillati</taxon>
        <taxon>Actinomycetota</taxon>
        <taxon>Actinomycetes</taxon>
        <taxon>Pseudonocardiales</taxon>
        <taxon>Pseudonocardiaceae</taxon>
        <taxon>Saccharomonospora</taxon>
    </lineage>
</organism>
<keyword evidence="3" id="KW-1185">Reference proteome</keyword>
<sequence>MTAGLLFAATLLATLTCGLVAGVCFAFSSFVLRALARLPAARGIAAMQSVNRAVLNPLFLGVFVGAALLSLALAVVAVLRWDQDGSVWPLAGGVLYVFGTFVLTGVVHVPRNEALLRVGAESEEGARLWARFVPVWGAANHVRTLAALAASACFAVSLASV</sequence>
<comment type="caution">
    <text evidence="2">The sequence shown here is derived from an EMBL/GenBank/DDBJ whole genome shotgun (WGS) entry which is preliminary data.</text>
</comment>
<dbReference type="RefSeq" id="WP_167168569.1">
    <property type="nucleotide sequence ID" value="NZ_JAAOYM010000001.1"/>
</dbReference>
<proteinExistence type="predicted"/>
<dbReference type="Proteomes" id="UP000545493">
    <property type="component" value="Unassembled WGS sequence"/>
</dbReference>
<reference evidence="2 3" key="1">
    <citation type="submission" date="2020-03" db="EMBL/GenBank/DDBJ databases">
        <title>Sequencing the genomes of 1000 actinobacteria strains.</title>
        <authorList>
            <person name="Klenk H.-P."/>
        </authorList>
    </citation>
    <scope>NUCLEOTIDE SEQUENCE [LARGE SCALE GENOMIC DNA]</scope>
    <source>
        <strain evidence="2 3">DSM 45685</strain>
    </source>
</reference>
<protein>
    <submittedName>
        <fullName evidence="2">Putative membrane protein</fullName>
    </submittedName>
</protein>
<feature type="transmembrane region" description="Helical" evidence="1">
    <location>
        <begin position="53"/>
        <end position="81"/>
    </location>
</feature>
<dbReference type="InterPro" id="IPR013901">
    <property type="entry name" value="Anthrone_oxy"/>
</dbReference>
<feature type="transmembrane region" description="Helical" evidence="1">
    <location>
        <begin position="87"/>
        <end position="107"/>
    </location>
</feature>
<gene>
    <name evidence="2" type="ORF">FHU38_001699</name>
</gene>